<dbReference type="EnsemblPlants" id="AVESA.00010b.r2.1DG0140570.1">
    <property type="protein sequence ID" value="AVESA.00010b.r2.1DG0140570.1.CDS.1"/>
    <property type="gene ID" value="AVESA.00010b.r2.1DG0140570"/>
</dbReference>
<keyword evidence="2" id="KW-1185">Reference proteome</keyword>
<evidence type="ECO:0000313" key="1">
    <source>
        <dbReference type="EnsemblPlants" id="AVESA.00010b.r2.1DG0140570.1.CDS.1"/>
    </source>
</evidence>
<name>A0ACD5TXM7_AVESA</name>
<sequence length="305" mass="32560">MTGFNLPALASAFVHFLQRENRRPSFARRHRLRRRHHGARFRRFGRGAGFRRHGNGSGLRHRSRLGGRRRPFTLNRRRHGSHRHGYPCQAPVPPAGQGAQESVADAARPSAPLRSAFSIPPMDWLLGGPAAPFLGEEDDFDAALAPPPPGIFFNDSMDGVAFCPAHGYGPCPARDGVLLPPAPATPPPEQHAIDALHTYPDLEWPPPAVLGFDLNAMAEAEDEEMPVVALASPPASPPPAPPALAAPSPPSPTPEARRLLRQFAAAMARHNSSARTGTWSPAALGFSNEAPGPGESSSSAGQPRA</sequence>
<accession>A0ACD5TXM7</accession>
<evidence type="ECO:0000313" key="2">
    <source>
        <dbReference type="Proteomes" id="UP001732700"/>
    </source>
</evidence>
<reference evidence="1" key="2">
    <citation type="submission" date="2025-09" db="UniProtKB">
        <authorList>
            <consortium name="EnsemblPlants"/>
        </authorList>
    </citation>
    <scope>IDENTIFICATION</scope>
</reference>
<dbReference type="Proteomes" id="UP001732700">
    <property type="component" value="Chromosome 1D"/>
</dbReference>
<protein>
    <submittedName>
        <fullName evidence="1">Uncharacterized protein</fullName>
    </submittedName>
</protein>
<proteinExistence type="predicted"/>
<reference evidence="1" key="1">
    <citation type="submission" date="2021-05" db="EMBL/GenBank/DDBJ databases">
        <authorList>
            <person name="Scholz U."/>
            <person name="Mascher M."/>
            <person name="Fiebig A."/>
        </authorList>
    </citation>
    <scope>NUCLEOTIDE SEQUENCE [LARGE SCALE GENOMIC DNA]</scope>
</reference>
<organism evidence="1 2">
    <name type="scientific">Avena sativa</name>
    <name type="common">Oat</name>
    <dbReference type="NCBI Taxonomy" id="4498"/>
    <lineage>
        <taxon>Eukaryota</taxon>
        <taxon>Viridiplantae</taxon>
        <taxon>Streptophyta</taxon>
        <taxon>Embryophyta</taxon>
        <taxon>Tracheophyta</taxon>
        <taxon>Spermatophyta</taxon>
        <taxon>Magnoliopsida</taxon>
        <taxon>Liliopsida</taxon>
        <taxon>Poales</taxon>
        <taxon>Poaceae</taxon>
        <taxon>BOP clade</taxon>
        <taxon>Pooideae</taxon>
        <taxon>Poodae</taxon>
        <taxon>Poeae</taxon>
        <taxon>Poeae Chloroplast Group 1 (Aveneae type)</taxon>
        <taxon>Aveninae</taxon>
        <taxon>Avena</taxon>
    </lineage>
</organism>